<reference evidence="1 2" key="1">
    <citation type="submission" date="2016-10" db="EMBL/GenBank/DDBJ databases">
        <authorList>
            <person name="de Groot N.N."/>
        </authorList>
    </citation>
    <scope>NUCLEOTIDE SEQUENCE [LARGE SCALE GENOMIC DNA]</scope>
    <source>
        <strain evidence="1 2">CCM7597</strain>
    </source>
</reference>
<keyword evidence="2" id="KW-1185">Reference proteome</keyword>
<proteinExistence type="predicted"/>
<evidence type="ECO:0000313" key="2">
    <source>
        <dbReference type="Proteomes" id="UP000198584"/>
    </source>
</evidence>
<organism evidence="1 2">
    <name type="scientific">Thalassobacillus cyri</name>
    <dbReference type="NCBI Taxonomy" id="571932"/>
    <lineage>
        <taxon>Bacteria</taxon>
        <taxon>Bacillati</taxon>
        <taxon>Bacillota</taxon>
        <taxon>Bacilli</taxon>
        <taxon>Bacillales</taxon>
        <taxon>Bacillaceae</taxon>
        <taxon>Thalassobacillus</taxon>
    </lineage>
</organism>
<dbReference type="Proteomes" id="UP000198584">
    <property type="component" value="Unassembled WGS sequence"/>
</dbReference>
<accession>A0A1H4H681</accession>
<sequence>MRDSSKMLRIFFVRYLFKNLIQGPMGLKYMVRSHRALAFTWNEYYSLSIDERYSLFIFYIFFDEPLDFVHLESFAVQSPFHFLLQLEAFCFPFIFT</sequence>
<dbReference type="AlphaFoldDB" id="A0A1H4H681"/>
<gene>
    <name evidence="1" type="ORF">SAMN05421743_12242</name>
</gene>
<evidence type="ECO:0000313" key="1">
    <source>
        <dbReference type="EMBL" id="SEB16598.1"/>
    </source>
</evidence>
<dbReference type="EMBL" id="FNQR01000022">
    <property type="protein sequence ID" value="SEB16598.1"/>
    <property type="molecule type" value="Genomic_DNA"/>
</dbReference>
<name>A0A1H4H681_9BACI</name>
<protein>
    <submittedName>
        <fullName evidence="1">Uncharacterized protein</fullName>
    </submittedName>
</protein>